<evidence type="ECO:0000256" key="3">
    <source>
        <dbReference type="ARBA" id="ARBA00022490"/>
    </source>
</evidence>
<reference evidence="8" key="1">
    <citation type="submission" date="2009-10" db="EMBL/GenBank/DDBJ databases">
        <title>Diversity of trophic interactions inside an arsenic-rich microbial ecosystem.</title>
        <authorList>
            <person name="Bertin P.N."/>
            <person name="Heinrich-Salmeron A."/>
            <person name="Pelletier E."/>
            <person name="Goulhen-Chollet F."/>
            <person name="Arsene-Ploetze F."/>
            <person name="Gallien S."/>
            <person name="Calteau A."/>
            <person name="Vallenet D."/>
            <person name="Casiot C."/>
            <person name="Chane-Woon-Ming B."/>
            <person name="Giloteaux L."/>
            <person name="Barakat M."/>
            <person name="Bonnefoy V."/>
            <person name="Bruneel O."/>
            <person name="Chandler M."/>
            <person name="Cleiss J."/>
            <person name="Duran R."/>
            <person name="Elbaz-Poulichet F."/>
            <person name="Fonknechten N."/>
            <person name="Lauga B."/>
            <person name="Mornico D."/>
            <person name="Ortet P."/>
            <person name="Schaeffer C."/>
            <person name="Siguier P."/>
            <person name="Alexander Thil Smith A."/>
            <person name="Van Dorsselaer A."/>
            <person name="Weissenbach J."/>
            <person name="Medigue C."/>
            <person name="Le Paslier D."/>
        </authorList>
    </citation>
    <scope>NUCLEOTIDE SEQUENCE</scope>
</reference>
<sequence>MGIDSLKRAVFFDRDGVLNAAVIRNGTPHPPASAEEVQIDPSAADGIARLHSLGFLAVVITNQPDVARGVQRRETVDEINALVQQRSNADALFTCFHDNDDHCDCRKPKPGLIFQAAAELGLDVRRSYLIGDRYGDVQAGLSAGCTTVLIDRGYAETPAETGAACTVRSLHDALNCIFSLESEARDEP</sequence>
<comment type="similarity">
    <text evidence="2">Belongs to the GmhB family.</text>
</comment>
<evidence type="ECO:0000256" key="2">
    <source>
        <dbReference type="ARBA" id="ARBA00005628"/>
    </source>
</evidence>
<dbReference type="Pfam" id="PF13242">
    <property type="entry name" value="Hydrolase_like"/>
    <property type="match status" value="1"/>
</dbReference>
<dbReference type="NCBIfam" id="TIGR01662">
    <property type="entry name" value="HAD-SF-IIIA"/>
    <property type="match status" value="1"/>
</dbReference>
<evidence type="ECO:0000256" key="7">
    <source>
        <dbReference type="ARBA" id="ARBA00031828"/>
    </source>
</evidence>
<dbReference type="GO" id="GO:0016791">
    <property type="term" value="F:phosphatase activity"/>
    <property type="evidence" value="ECO:0007669"/>
    <property type="project" value="InterPro"/>
</dbReference>
<keyword evidence="5" id="KW-0378">Hydrolase</keyword>
<dbReference type="AlphaFoldDB" id="E6Q5T8"/>
<comment type="caution">
    <text evidence="8">The sequence shown here is derived from an EMBL/GenBank/DDBJ whole genome shotgun (WGS) entry which is preliminary data.</text>
</comment>
<keyword evidence="6" id="KW-0119">Carbohydrate metabolism</keyword>
<dbReference type="InterPro" id="IPR036412">
    <property type="entry name" value="HAD-like_sf"/>
</dbReference>
<organism evidence="8">
    <name type="scientific">mine drainage metagenome</name>
    <dbReference type="NCBI Taxonomy" id="410659"/>
    <lineage>
        <taxon>unclassified sequences</taxon>
        <taxon>metagenomes</taxon>
        <taxon>ecological metagenomes</taxon>
    </lineage>
</organism>
<dbReference type="InterPro" id="IPR023214">
    <property type="entry name" value="HAD_sf"/>
</dbReference>
<dbReference type="Gene3D" id="3.40.50.1000">
    <property type="entry name" value="HAD superfamily/HAD-like"/>
    <property type="match status" value="1"/>
</dbReference>
<evidence type="ECO:0000256" key="5">
    <source>
        <dbReference type="ARBA" id="ARBA00022801"/>
    </source>
</evidence>
<dbReference type="GO" id="GO:0005975">
    <property type="term" value="P:carbohydrate metabolic process"/>
    <property type="evidence" value="ECO:0007669"/>
    <property type="project" value="InterPro"/>
</dbReference>
<gene>
    <name evidence="8" type="ORF">CARN4_2407</name>
</gene>
<dbReference type="SUPFAM" id="SSF56784">
    <property type="entry name" value="HAD-like"/>
    <property type="match status" value="1"/>
</dbReference>
<comment type="subcellular location">
    <subcellularLocation>
        <location evidence="1">Cytoplasm</location>
    </subcellularLocation>
</comment>
<evidence type="ECO:0000313" key="8">
    <source>
        <dbReference type="EMBL" id="CBI02559.1"/>
    </source>
</evidence>
<dbReference type="EMBL" id="CABO01000039">
    <property type="protein sequence ID" value="CBI02559.1"/>
    <property type="molecule type" value="Genomic_DNA"/>
</dbReference>
<dbReference type="InterPro" id="IPR006543">
    <property type="entry name" value="Histidinol-phos"/>
</dbReference>
<keyword evidence="4" id="KW-0479">Metal-binding</keyword>
<dbReference type="InterPro" id="IPR004446">
    <property type="entry name" value="Heptose_bisP_phosphatase"/>
</dbReference>
<evidence type="ECO:0000256" key="4">
    <source>
        <dbReference type="ARBA" id="ARBA00022723"/>
    </source>
</evidence>
<accession>E6Q5T8</accession>
<dbReference type="PIRSF" id="PIRSF004682">
    <property type="entry name" value="GmhB"/>
    <property type="match status" value="1"/>
</dbReference>
<dbReference type="PANTHER" id="PTHR42891:SF1">
    <property type="entry name" value="D-GLYCERO-BETA-D-MANNO-HEPTOSE-1,7-BISPHOSPHATE 7-PHOSPHATASE"/>
    <property type="match status" value="1"/>
</dbReference>
<evidence type="ECO:0000256" key="1">
    <source>
        <dbReference type="ARBA" id="ARBA00004496"/>
    </source>
</evidence>
<dbReference type="GO" id="GO:0046872">
    <property type="term" value="F:metal ion binding"/>
    <property type="evidence" value="ECO:0007669"/>
    <property type="project" value="UniProtKB-KW"/>
</dbReference>
<protein>
    <recommendedName>
        <fullName evidence="7">D,D-heptose 1,7-bisphosphate phosphatase</fullName>
    </recommendedName>
</protein>
<dbReference type="GO" id="GO:0005737">
    <property type="term" value="C:cytoplasm"/>
    <property type="evidence" value="ECO:0007669"/>
    <property type="project" value="UniProtKB-SubCell"/>
</dbReference>
<evidence type="ECO:0000256" key="6">
    <source>
        <dbReference type="ARBA" id="ARBA00023277"/>
    </source>
</evidence>
<proteinExistence type="inferred from homology"/>
<dbReference type="PANTHER" id="PTHR42891">
    <property type="entry name" value="D-GLYCERO-BETA-D-MANNO-HEPTOSE-1,7-BISPHOSPHATE 7-PHOSPHATASE"/>
    <property type="match status" value="1"/>
</dbReference>
<dbReference type="NCBIfam" id="TIGR01656">
    <property type="entry name" value="Histidinol-ppas"/>
    <property type="match status" value="1"/>
</dbReference>
<name>E6Q5T8_9ZZZZ</name>
<dbReference type="InterPro" id="IPR006549">
    <property type="entry name" value="HAD-SF_hydro_IIIA"/>
</dbReference>
<keyword evidence="3" id="KW-0963">Cytoplasm</keyword>